<organism evidence="4 5">
    <name type="scientific">Caenorhabditis nigoni</name>
    <dbReference type="NCBI Taxonomy" id="1611254"/>
    <lineage>
        <taxon>Eukaryota</taxon>
        <taxon>Metazoa</taxon>
        <taxon>Ecdysozoa</taxon>
        <taxon>Nematoda</taxon>
        <taxon>Chromadorea</taxon>
        <taxon>Rhabditida</taxon>
        <taxon>Rhabditina</taxon>
        <taxon>Rhabditomorpha</taxon>
        <taxon>Rhabditoidea</taxon>
        <taxon>Rhabditidae</taxon>
        <taxon>Peloderinae</taxon>
        <taxon>Caenorhabditis</taxon>
    </lineage>
</organism>
<feature type="chain" id="PRO_5013720948" description="Acid phosphatase" evidence="3">
    <location>
        <begin position="17"/>
        <end position="416"/>
    </location>
</feature>
<feature type="signal peptide" evidence="3">
    <location>
        <begin position="1"/>
        <end position="16"/>
    </location>
</feature>
<feature type="transmembrane region" description="Helical" evidence="2">
    <location>
        <begin position="379"/>
        <end position="400"/>
    </location>
</feature>
<dbReference type="EMBL" id="PDUG01000006">
    <property type="protein sequence ID" value="PIC18525.1"/>
    <property type="molecule type" value="Genomic_DNA"/>
</dbReference>
<comment type="caution">
    <text evidence="4">The sequence shown here is derived from an EMBL/GenBank/DDBJ whole genome shotgun (WGS) entry which is preliminary data.</text>
</comment>
<accession>A0A2G5STR4</accession>
<evidence type="ECO:0008006" key="6">
    <source>
        <dbReference type="Google" id="ProtNLM"/>
    </source>
</evidence>
<keyword evidence="2" id="KW-0472">Membrane</keyword>
<dbReference type="Proteomes" id="UP000230233">
    <property type="component" value="Chromosome X"/>
</dbReference>
<keyword evidence="2" id="KW-1133">Transmembrane helix</keyword>
<dbReference type="GO" id="GO:0016791">
    <property type="term" value="F:phosphatase activity"/>
    <property type="evidence" value="ECO:0007669"/>
    <property type="project" value="TreeGrafter"/>
</dbReference>
<dbReference type="AlphaFoldDB" id="A0A2G5STR4"/>
<evidence type="ECO:0000256" key="2">
    <source>
        <dbReference type="SAM" id="Phobius"/>
    </source>
</evidence>
<sequence length="416" mass="48363">MRTLLLLFLFYPATFAFLKFVQIWFRHGERTPGHYIYFPGDDKNNTEWQQIAWPGELTKRGIYEEFQLGKRLREIYGDHFGDTYRPNDFHVYTGVDNRTSASAQAMFAGFLPPNKYQTWNPEILWQPVAQQTDASIDWVSLGAIDNCPVYGVNQQKSSEYAGVMEKMEEIDPELLQLVRDHAFEPITEAVTYNHIIDSLKVRHILDDKRLPYPVWAKGYENRIMNMSFLVHDAIVKIQNSTIGDYHNELIMSYFETHLQKNTSKGVFVSGHDTNLVTIWESLRLDGHPEDIPNYGAHIAIEMHDDFGELSLKFYLSMGFNQTRVELSPHFCTKRQDGRCRWEEFKTLTANSRKPKSDWVFECQGYEKATEPVSTLTGSMIVLLSILLLSTIILGFTTFSYKRQLNNLRDPERTRLL</sequence>
<dbReference type="PANTHER" id="PTHR11567">
    <property type="entry name" value="ACID PHOSPHATASE-RELATED"/>
    <property type="match status" value="1"/>
</dbReference>
<evidence type="ECO:0000256" key="3">
    <source>
        <dbReference type="SAM" id="SignalP"/>
    </source>
</evidence>
<proteinExistence type="inferred from homology"/>
<evidence type="ECO:0000256" key="1">
    <source>
        <dbReference type="ARBA" id="ARBA00005375"/>
    </source>
</evidence>
<dbReference type="InterPro" id="IPR029033">
    <property type="entry name" value="His_PPase_superfam"/>
</dbReference>
<dbReference type="Pfam" id="PF00328">
    <property type="entry name" value="His_Phos_2"/>
    <property type="match status" value="1"/>
</dbReference>
<keyword evidence="5" id="KW-1185">Reference proteome</keyword>
<keyword evidence="3" id="KW-0732">Signal</keyword>
<dbReference type="SUPFAM" id="SSF53254">
    <property type="entry name" value="Phosphoglycerate mutase-like"/>
    <property type="match status" value="1"/>
</dbReference>
<dbReference type="Gene3D" id="3.40.50.1240">
    <property type="entry name" value="Phosphoglycerate mutase-like"/>
    <property type="match status" value="1"/>
</dbReference>
<dbReference type="InterPro" id="IPR000560">
    <property type="entry name" value="His_Pase_clade-2"/>
</dbReference>
<keyword evidence="2" id="KW-0812">Transmembrane</keyword>
<protein>
    <recommendedName>
        <fullName evidence="6">Acid phosphatase</fullName>
    </recommendedName>
</protein>
<name>A0A2G5STR4_9PELO</name>
<dbReference type="PANTHER" id="PTHR11567:SF171">
    <property type="entry name" value="ACID PHOSPHATASE FAMILY"/>
    <property type="match status" value="1"/>
</dbReference>
<dbReference type="CDD" id="cd07061">
    <property type="entry name" value="HP_HAP_like"/>
    <property type="match status" value="1"/>
</dbReference>
<dbReference type="OrthoDB" id="10257284at2759"/>
<gene>
    <name evidence="4" type="primary">Cni-acp-5</name>
    <name evidence="4" type="synonym">Cnig_chr_X.g24385</name>
    <name evidence="4" type="ORF">B9Z55_024385</name>
</gene>
<dbReference type="InterPro" id="IPR050645">
    <property type="entry name" value="Histidine_acid_phosphatase"/>
</dbReference>
<evidence type="ECO:0000313" key="4">
    <source>
        <dbReference type="EMBL" id="PIC18525.1"/>
    </source>
</evidence>
<reference evidence="5" key="1">
    <citation type="submission" date="2017-10" db="EMBL/GenBank/DDBJ databases">
        <title>Rapid genome shrinkage in a self-fertile nematode reveals novel sperm competition proteins.</title>
        <authorList>
            <person name="Yin D."/>
            <person name="Schwarz E.M."/>
            <person name="Thomas C.G."/>
            <person name="Felde R.L."/>
            <person name="Korf I.F."/>
            <person name="Cutter A.D."/>
            <person name="Schartner C.M."/>
            <person name="Ralston E.J."/>
            <person name="Meyer B.J."/>
            <person name="Haag E.S."/>
        </authorList>
    </citation>
    <scope>NUCLEOTIDE SEQUENCE [LARGE SCALE GENOMIC DNA]</scope>
    <source>
        <strain evidence="5">JU1422</strain>
    </source>
</reference>
<comment type="similarity">
    <text evidence="1">Belongs to the histidine acid phosphatase family.</text>
</comment>
<dbReference type="STRING" id="1611254.A0A2G5STR4"/>
<evidence type="ECO:0000313" key="5">
    <source>
        <dbReference type="Proteomes" id="UP000230233"/>
    </source>
</evidence>